<gene>
    <name evidence="2" type="ORF">BA70_11190</name>
</gene>
<organism evidence="2 3">
    <name type="scientific">Bacillus zhangzhouensis</name>
    <dbReference type="NCBI Taxonomy" id="1178540"/>
    <lineage>
        <taxon>Bacteria</taxon>
        <taxon>Bacillati</taxon>
        <taxon>Bacillota</taxon>
        <taxon>Bacilli</taxon>
        <taxon>Bacillales</taxon>
        <taxon>Bacillaceae</taxon>
        <taxon>Bacillus</taxon>
    </lineage>
</organism>
<sequence>MKKIVVLPFLILLLGFVLTACGTAEQSSGENKTSSSTPQVLEEKAEFIGMADAHTVEVKKVNTTLSYEFTDNFKDVLNEFKPGDKVEISYFINDSGQKEIQKIEKQK</sequence>
<dbReference type="PROSITE" id="PS51257">
    <property type="entry name" value="PROKAR_LIPOPROTEIN"/>
    <property type="match status" value="1"/>
</dbReference>
<dbReference type="Proteomes" id="UP000028091">
    <property type="component" value="Unassembled WGS sequence"/>
</dbReference>
<proteinExistence type="predicted"/>
<name>A0A081LEK9_9BACI</name>
<evidence type="ECO:0000313" key="2">
    <source>
        <dbReference type="EMBL" id="KEP27685.1"/>
    </source>
</evidence>
<comment type="caution">
    <text evidence="2">The sequence shown here is derived from an EMBL/GenBank/DDBJ whole genome shotgun (WGS) entry which is preliminary data.</text>
</comment>
<keyword evidence="3" id="KW-1185">Reference proteome</keyword>
<protein>
    <submittedName>
        <fullName evidence="2">LytA</fullName>
    </submittedName>
</protein>
<dbReference type="RefSeq" id="WP_034318551.1">
    <property type="nucleotide sequence ID" value="NZ_JOTP01000003.1"/>
</dbReference>
<dbReference type="AlphaFoldDB" id="A0A081LEK9"/>
<evidence type="ECO:0000256" key="1">
    <source>
        <dbReference type="SAM" id="SignalP"/>
    </source>
</evidence>
<dbReference type="eggNOG" id="ENOG5030CW7">
    <property type="taxonomic scope" value="Bacteria"/>
</dbReference>
<dbReference type="EMBL" id="JOTP01000003">
    <property type="protein sequence ID" value="KEP27685.1"/>
    <property type="molecule type" value="Genomic_DNA"/>
</dbReference>
<dbReference type="OrthoDB" id="2937293at2"/>
<evidence type="ECO:0000313" key="3">
    <source>
        <dbReference type="Proteomes" id="UP000028091"/>
    </source>
</evidence>
<feature type="signal peptide" evidence="1">
    <location>
        <begin position="1"/>
        <end position="20"/>
    </location>
</feature>
<keyword evidence="1" id="KW-0732">Signal</keyword>
<reference evidence="2 3" key="1">
    <citation type="submission" date="2012-09" db="EMBL/GenBank/DDBJ databases">
        <title>Genome Sequence of Bacillus sp. DW5-4.</title>
        <authorList>
            <person name="Lai Q."/>
            <person name="Liu Y."/>
            <person name="Shao Z."/>
        </authorList>
    </citation>
    <scope>NUCLEOTIDE SEQUENCE [LARGE SCALE GENOMIC DNA]</scope>
    <source>
        <strain evidence="2 3">DW5-4</strain>
    </source>
</reference>
<feature type="chain" id="PRO_5039190600" evidence="1">
    <location>
        <begin position="21"/>
        <end position="107"/>
    </location>
</feature>
<accession>A0A081LEK9</accession>